<protein>
    <recommendedName>
        <fullName evidence="1">F-box domain-containing protein</fullName>
    </recommendedName>
</protein>
<dbReference type="InterPro" id="IPR050796">
    <property type="entry name" value="SCF_F-box_component"/>
</dbReference>
<comment type="caution">
    <text evidence="2">The sequence shown here is derived from an EMBL/GenBank/DDBJ whole genome shotgun (WGS) entry which is preliminary data.</text>
</comment>
<dbReference type="AlphaFoldDB" id="A0AAU9NAY2"/>
<sequence length="394" mass="44887">MSDNIPCEIQAEIIKRLPVKSLVQFRSVSKQWKSLIDSREFLVAYNIYHNQTQRLIVWYEYPVDTEEKYVSFIDDETFAKQGFAVTVPVLAKVLNDSRVVGSSQGLLCLYGYYRVPGHSRHNSVREMAVLWNPSIRKSVGVAVPGVLRWGLETILGFGVCPIRSDPMIVKITQVNLNWEMRSRVSVPWVVEVFTLSKGSWRILSSNLPNKSIKITWSQVVIDRFIYWFAFDKLVAADGGFSIKSMIMSFDMTTEEFRVVDLPENLVNQSYMNLSISKVWESLAVLEYATNMMNQVCNVWVKDHGVQNLFKKLFTINAPYASIRALGFTKSGEPMMEVKDYYKEAAALVVYEPSLGHINNIGISGNYGSFFVGSYMETLLLLDQLDCSVYSNIDN</sequence>
<proteinExistence type="predicted"/>
<dbReference type="SMART" id="SM00256">
    <property type="entry name" value="FBOX"/>
    <property type="match status" value="1"/>
</dbReference>
<organism evidence="2 3">
    <name type="scientific">Lactuca virosa</name>
    <dbReference type="NCBI Taxonomy" id="75947"/>
    <lineage>
        <taxon>Eukaryota</taxon>
        <taxon>Viridiplantae</taxon>
        <taxon>Streptophyta</taxon>
        <taxon>Embryophyta</taxon>
        <taxon>Tracheophyta</taxon>
        <taxon>Spermatophyta</taxon>
        <taxon>Magnoliopsida</taxon>
        <taxon>eudicotyledons</taxon>
        <taxon>Gunneridae</taxon>
        <taxon>Pentapetalae</taxon>
        <taxon>asterids</taxon>
        <taxon>campanulids</taxon>
        <taxon>Asterales</taxon>
        <taxon>Asteraceae</taxon>
        <taxon>Cichorioideae</taxon>
        <taxon>Cichorieae</taxon>
        <taxon>Lactucinae</taxon>
        <taxon>Lactuca</taxon>
    </lineage>
</organism>
<evidence type="ECO:0000313" key="3">
    <source>
        <dbReference type="Proteomes" id="UP001157418"/>
    </source>
</evidence>
<dbReference type="PANTHER" id="PTHR31672:SF10">
    <property type="entry name" value="F-BOX DOMAIN-CONTAINING PROTEIN"/>
    <property type="match status" value="1"/>
</dbReference>
<dbReference type="Proteomes" id="UP001157418">
    <property type="component" value="Unassembled WGS sequence"/>
</dbReference>
<dbReference type="NCBIfam" id="TIGR01640">
    <property type="entry name" value="F_box_assoc_1"/>
    <property type="match status" value="1"/>
</dbReference>
<dbReference type="PANTHER" id="PTHR31672">
    <property type="entry name" value="BNACNNG10540D PROTEIN"/>
    <property type="match status" value="1"/>
</dbReference>
<reference evidence="2 3" key="1">
    <citation type="submission" date="2022-01" db="EMBL/GenBank/DDBJ databases">
        <authorList>
            <person name="Xiong W."/>
            <person name="Schranz E."/>
        </authorList>
    </citation>
    <scope>NUCLEOTIDE SEQUENCE [LARGE SCALE GENOMIC DNA]</scope>
</reference>
<keyword evidence="3" id="KW-1185">Reference proteome</keyword>
<name>A0AAU9NAY2_9ASTR</name>
<accession>A0AAU9NAY2</accession>
<feature type="domain" description="F-box" evidence="1">
    <location>
        <begin position="1"/>
        <end position="45"/>
    </location>
</feature>
<dbReference type="InterPro" id="IPR017451">
    <property type="entry name" value="F-box-assoc_interact_dom"/>
</dbReference>
<gene>
    <name evidence="2" type="ORF">LVIROSA_LOCUS21957</name>
</gene>
<dbReference type="PROSITE" id="PS50181">
    <property type="entry name" value="FBOX"/>
    <property type="match status" value="1"/>
</dbReference>
<dbReference type="InterPro" id="IPR013187">
    <property type="entry name" value="F-box-assoc_dom_typ3"/>
</dbReference>
<dbReference type="InterPro" id="IPR001810">
    <property type="entry name" value="F-box_dom"/>
</dbReference>
<dbReference type="SUPFAM" id="SSF81383">
    <property type="entry name" value="F-box domain"/>
    <property type="match status" value="1"/>
</dbReference>
<dbReference type="Pfam" id="PF08268">
    <property type="entry name" value="FBA_3"/>
    <property type="match status" value="1"/>
</dbReference>
<evidence type="ECO:0000259" key="1">
    <source>
        <dbReference type="PROSITE" id="PS50181"/>
    </source>
</evidence>
<dbReference type="Gene3D" id="1.20.1280.50">
    <property type="match status" value="1"/>
</dbReference>
<dbReference type="CDD" id="cd22157">
    <property type="entry name" value="F-box_AtFBW1-like"/>
    <property type="match status" value="1"/>
</dbReference>
<dbReference type="EMBL" id="CAKMRJ010004445">
    <property type="protein sequence ID" value="CAH1435521.1"/>
    <property type="molecule type" value="Genomic_DNA"/>
</dbReference>
<dbReference type="Pfam" id="PF00646">
    <property type="entry name" value="F-box"/>
    <property type="match status" value="1"/>
</dbReference>
<dbReference type="InterPro" id="IPR036047">
    <property type="entry name" value="F-box-like_dom_sf"/>
</dbReference>
<evidence type="ECO:0000313" key="2">
    <source>
        <dbReference type="EMBL" id="CAH1435521.1"/>
    </source>
</evidence>